<organism evidence="2 3">
    <name type="scientific">Mycobacterium liflandii (strain 128FXT)</name>
    <dbReference type="NCBI Taxonomy" id="459424"/>
    <lineage>
        <taxon>Bacteria</taxon>
        <taxon>Bacillati</taxon>
        <taxon>Actinomycetota</taxon>
        <taxon>Actinomycetes</taxon>
        <taxon>Mycobacteriales</taxon>
        <taxon>Mycobacteriaceae</taxon>
        <taxon>Mycobacterium</taxon>
        <taxon>Mycobacterium ulcerans group</taxon>
    </lineage>
</organism>
<name>L7V3B3_MYCL1</name>
<dbReference type="HOGENOM" id="CLU_2718036_0_0_11"/>
<keyword evidence="3" id="KW-1185">Reference proteome</keyword>
<feature type="region of interest" description="Disordered" evidence="1">
    <location>
        <begin position="1"/>
        <end position="37"/>
    </location>
</feature>
<evidence type="ECO:0000256" key="1">
    <source>
        <dbReference type="SAM" id="MobiDB-lite"/>
    </source>
</evidence>
<protein>
    <submittedName>
        <fullName evidence="2">Uncharacterized protein</fullName>
    </submittedName>
</protein>
<reference evidence="2 3" key="1">
    <citation type="journal article" date="2013" name="J. Bacteriol.">
        <title>Complete Genome Sequence of the Frog Pathogen Mycobacterium ulcerans Ecovar Liflandii.</title>
        <authorList>
            <person name="Tobias N.J."/>
            <person name="Doig K.D."/>
            <person name="Medema M.H."/>
            <person name="Chen H."/>
            <person name="Haring V."/>
            <person name="Moore R."/>
            <person name="Seemann T."/>
            <person name="Stinear T.P."/>
        </authorList>
    </citation>
    <scope>NUCLEOTIDE SEQUENCE [LARGE SCALE GENOMIC DNA]</scope>
    <source>
        <strain evidence="2 3">128FXT</strain>
    </source>
</reference>
<accession>L7V3B3</accession>
<evidence type="ECO:0000313" key="2">
    <source>
        <dbReference type="EMBL" id="AGC61020.1"/>
    </source>
</evidence>
<dbReference type="EMBL" id="CP003899">
    <property type="protein sequence ID" value="AGC61020.1"/>
    <property type="molecule type" value="Genomic_DNA"/>
</dbReference>
<dbReference type="Proteomes" id="UP000011157">
    <property type="component" value="Chromosome"/>
</dbReference>
<dbReference type="PATRIC" id="fig|459424.11.peg.1015"/>
<dbReference type="AlphaFoldDB" id="L7V3B3"/>
<evidence type="ECO:0000313" key="3">
    <source>
        <dbReference type="Proteomes" id="UP000011157"/>
    </source>
</evidence>
<dbReference type="KEGG" id="mli:MULP_00991"/>
<gene>
    <name evidence="2" type="ordered locus">MULP_00991</name>
</gene>
<sequence length="72" mass="7852">MLAMARKAFSNRLSTSSECASEGGHQRCAPFTSGFGGGGPTAYNVELRGKMSDTFPITSPRRISLRRDERIK</sequence>
<proteinExistence type="predicted"/>